<keyword evidence="6" id="KW-0547">Nucleotide-binding</keyword>
<evidence type="ECO:0000256" key="9">
    <source>
        <dbReference type="ARBA" id="ARBA00022842"/>
    </source>
</evidence>
<dbReference type="InterPro" id="IPR006674">
    <property type="entry name" value="HD_domain"/>
</dbReference>
<dbReference type="GO" id="GO:0046872">
    <property type="term" value="F:metal ion binding"/>
    <property type="evidence" value="ECO:0007669"/>
    <property type="project" value="UniProtKB-KW"/>
</dbReference>
<evidence type="ECO:0000259" key="14">
    <source>
        <dbReference type="Pfam" id="PF12627"/>
    </source>
</evidence>
<dbReference type="CDD" id="cd00077">
    <property type="entry name" value="HDc"/>
    <property type="match status" value="1"/>
</dbReference>
<comment type="cofactor">
    <cofactor evidence="1">
        <name>Mg(2+)</name>
        <dbReference type="ChEBI" id="CHEBI:18420"/>
    </cofactor>
</comment>
<dbReference type="InterPro" id="IPR003607">
    <property type="entry name" value="HD/PDEase_dom"/>
</dbReference>
<keyword evidence="3" id="KW-0819">tRNA processing</keyword>
<evidence type="ECO:0000259" key="13">
    <source>
        <dbReference type="Pfam" id="PF01966"/>
    </source>
</evidence>
<dbReference type="AlphaFoldDB" id="A0A1G2B688"/>
<evidence type="ECO:0000256" key="2">
    <source>
        <dbReference type="ARBA" id="ARBA00022679"/>
    </source>
</evidence>
<evidence type="ECO:0000256" key="5">
    <source>
        <dbReference type="ARBA" id="ARBA00022723"/>
    </source>
</evidence>
<comment type="caution">
    <text evidence="15">The sequence shown here is derived from an EMBL/GenBank/DDBJ whole genome shotgun (WGS) entry which is preliminary data.</text>
</comment>
<dbReference type="InterPro" id="IPR050124">
    <property type="entry name" value="tRNA_CCA-adding_enzyme"/>
</dbReference>
<dbReference type="Pfam" id="PF01966">
    <property type="entry name" value="HD"/>
    <property type="match status" value="1"/>
</dbReference>
<dbReference type="GO" id="GO:0016779">
    <property type="term" value="F:nucleotidyltransferase activity"/>
    <property type="evidence" value="ECO:0007669"/>
    <property type="project" value="UniProtKB-KW"/>
</dbReference>
<sequence length="502" mass="57203">MKAKRIDALSASLRRKKDFAFISALRQKYPSVEVYLVGGIIRDTLLKRNSKDYDFVVRNTPLRALQRVLKPLGTVNLVGRTFGVLKFLPKRSLLNEPIDIALPRTDHSFGTGGYRDVKTQSNPQLPIEDDLLRRDFTVNALALNLGTGKLIDPSGGLIDLAKKTLKTVGDPIERFHEDFTRILRCIRFACQLNFAIDPKTLKAIPKLVHHLKERRDGKFIVPREMIAHEIIKAFVADPVRAFDLVADMGIVHQLMPELEKMKKCPQPANFHREGDVWVHTRLALSILSSPVYRRQFGMGGVNAEIVFGTLFHDLGKPYTIQTPKKDGTDRIRFNNHDTVGAELALTIMKRLSFSVFPKTNDFLHIDPERIAWIIRYHLVGYRNDIDVMRETTVEKYFVNPLFPSESLIKVQYADTAATIHQNGKADFTSFRKILKRVGKIKKTGKKAAVPPLLDGNDVMHTLHMPPGPTIGAILEEIREQQLRNILQTRAQAQEYLRKHFRK</sequence>
<evidence type="ECO:0008006" key="17">
    <source>
        <dbReference type="Google" id="ProtNLM"/>
    </source>
</evidence>
<dbReference type="EMBL" id="MHKE01000005">
    <property type="protein sequence ID" value="OGY84713.1"/>
    <property type="molecule type" value="Genomic_DNA"/>
</dbReference>
<evidence type="ECO:0000256" key="4">
    <source>
        <dbReference type="ARBA" id="ARBA00022695"/>
    </source>
</evidence>
<evidence type="ECO:0000256" key="11">
    <source>
        <dbReference type="RuleBase" id="RU003953"/>
    </source>
</evidence>
<dbReference type="GO" id="GO:0042245">
    <property type="term" value="P:RNA repair"/>
    <property type="evidence" value="ECO:0007669"/>
    <property type="project" value="UniProtKB-KW"/>
</dbReference>
<proteinExistence type="inferred from homology"/>
<accession>A0A1G2B688</accession>
<dbReference type="GO" id="GO:0005524">
    <property type="term" value="F:ATP binding"/>
    <property type="evidence" value="ECO:0007669"/>
    <property type="project" value="UniProtKB-KW"/>
</dbReference>
<dbReference type="Proteomes" id="UP000179164">
    <property type="component" value="Unassembled WGS sequence"/>
</dbReference>
<dbReference type="CDD" id="cd05398">
    <property type="entry name" value="NT_ClassII-CCAase"/>
    <property type="match status" value="1"/>
</dbReference>
<keyword evidence="9" id="KW-0460">Magnesium</keyword>
<name>A0A1G2B688_9BACT</name>
<keyword evidence="5" id="KW-0479">Metal-binding</keyword>
<evidence type="ECO:0000313" key="16">
    <source>
        <dbReference type="Proteomes" id="UP000179164"/>
    </source>
</evidence>
<keyword evidence="10 11" id="KW-0694">RNA-binding</keyword>
<keyword evidence="4" id="KW-0548">Nucleotidyltransferase</keyword>
<dbReference type="SUPFAM" id="SSF81301">
    <property type="entry name" value="Nucleotidyltransferase"/>
    <property type="match status" value="1"/>
</dbReference>
<dbReference type="Pfam" id="PF12627">
    <property type="entry name" value="PolyA_pol_RNAbd"/>
    <property type="match status" value="1"/>
</dbReference>
<feature type="domain" description="tRNA nucleotidyltransferase/poly(A) polymerase RNA and SrmB- binding" evidence="14">
    <location>
        <begin position="193"/>
        <end position="260"/>
    </location>
</feature>
<keyword evidence="7" id="KW-0692">RNA repair</keyword>
<keyword evidence="8" id="KW-0067">ATP-binding</keyword>
<dbReference type="Gene3D" id="1.10.3090.10">
    <property type="entry name" value="cca-adding enzyme, domain 2"/>
    <property type="match status" value="1"/>
</dbReference>
<dbReference type="InterPro" id="IPR032828">
    <property type="entry name" value="PolyA_RNA-bd"/>
</dbReference>
<evidence type="ECO:0000256" key="8">
    <source>
        <dbReference type="ARBA" id="ARBA00022840"/>
    </source>
</evidence>
<dbReference type="Gene3D" id="3.30.460.10">
    <property type="entry name" value="Beta Polymerase, domain 2"/>
    <property type="match status" value="1"/>
</dbReference>
<dbReference type="GO" id="GO:0003723">
    <property type="term" value="F:RNA binding"/>
    <property type="evidence" value="ECO:0007669"/>
    <property type="project" value="UniProtKB-KW"/>
</dbReference>
<evidence type="ECO:0000259" key="12">
    <source>
        <dbReference type="Pfam" id="PF01743"/>
    </source>
</evidence>
<dbReference type="InterPro" id="IPR002646">
    <property type="entry name" value="PolA_pol_head_dom"/>
</dbReference>
<protein>
    <recommendedName>
        <fullName evidence="17">HD domain-containing protein</fullName>
    </recommendedName>
</protein>
<dbReference type="InterPro" id="IPR043519">
    <property type="entry name" value="NT_sf"/>
</dbReference>
<dbReference type="PANTHER" id="PTHR47545:SF1">
    <property type="entry name" value="MULTIFUNCTIONAL CCA PROTEIN"/>
    <property type="match status" value="1"/>
</dbReference>
<feature type="domain" description="Poly A polymerase head" evidence="12">
    <location>
        <begin position="34"/>
        <end position="165"/>
    </location>
</feature>
<dbReference type="STRING" id="1798543.A2898_01280"/>
<evidence type="ECO:0000256" key="3">
    <source>
        <dbReference type="ARBA" id="ARBA00022694"/>
    </source>
</evidence>
<comment type="similarity">
    <text evidence="11">Belongs to the tRNA nucleotidyltransferase/poly(A) polymerase family.</text>
</comment>
<dbReference type="PANTHER" id="PTHR47545">
    <property type="entry name" value="MULTIFUNCTIONAL CCA PROTEIN"/>
    <property type="match status" value="1"/>
</dbReference>
<evidence type="ECO:0000313" key="15">
    <source>
        <dbReference type="EMBL" id="OGY84713.1"/>
    </source>
</evidence>
<evidence type="ECO:0000256" key="10">
    <source>
        <dbReference type="ARBA" id="ARBA00022884"/>
    </source>
</evidence>
<evidence type="ECO:0000256" key="1">
    <source>
        <dbReference type="ARBA" id="ARBA00001946"/>
    </source>
</evidence>
<dbReference type="Pfam" id="PF01743">
    <property type="entry name" value="PolyA_pol"/>
    <property type="match status" value="1"/>
</dbReference>
<organism evidence="15 16">
    <name type="scientific">Candidatus Kerfeldbacteria bacterium RIFCSPLOWO2_01_FULL_48_11</name>
    <dbReference type="NCBI Taxonomy" id="1798543"/>
    <lineage>
        <taxon>Bacteria</taxon>
        <taxon>Candidatus Kerfeldiibacteriota</taxon>
    </lineage>
</organism>
<keyword evidence="2 11" id="KW-0808">Transferase</keyword>
<reference evidence="15 16" key="1">
    <citation type="journal article" date="2016" name="Nat. Commun.">
        <title>Thousands of microbial genomes shed light on interconnected biogeochemical processes in an aquifer system.</title>
        <authorList>
            <person name="Anantharaman K."/>
            <person name="Brown C.T."/>
            <person name="Hug L.A."/>
            <person name="Sharon I."/>
            <person name="Castelle C.J."/>
            <person name="Probst A.J."/>
            <person name="Thomas B.C."/>
            <person name="Singh A."/>
            <person name="Wilkins M.J."/>
            <person name="Karaoz U."/>
            <person name="Brodie E.L."/>
            <person name="Williams K.H."/>
            <person name="Hubbard S.S."/>
            <person name="Banfield J.F."/>
        </authorList>
    </citation>
    <scope>NUCLEOTIDE SEQUENCE [LARGE SCALE GENOMIC DNA]</scope>
</reference>
<feature type="domain" description="HD" evidence="13">
    <location>
        <begin position="305"/>
        <end position="382"/>
    </location>
</feature>
<dbReference type="SUPFAM" id="SSF81891">
    <property type="entry name" value="Poly A polymerase C-terminal region-like"/>
    <property type="match status" value="1"/>
</dbReference>
<gene>
    <name evidence="15" type="ORF">A2898_01280</name>
</gene>
<evidence type="ECO:0000256" key="6">
    <source>
        <dbReference type="ARBA" id="ARBA00022741"/>
    </source>
</evidence>
<dbReference type="GO" id="GO:0008033">
    <property type="term" value="P:tRNA processing"/>
    <property type="evidence" value="ECO:0007669"/>
    <property type="project" value="UniProtKB-KW"/>
</dbReference>
<evidence type="ECO:0000256" key="7">
    <source>
        <dbReference type="ARBA" id="ARBA00022800"/>
    </source>
</evidence>